<sequence length="309" mass="36375">MEHYIEIQRLRTQDVVVDDTLTLEKNTDAFIQGDIISITEKIDGANSSIYYDKKLDRLRCFSSKNELDFSNQLRGFLTYVESLDKEPFIKYPNYIFFGEWLVSHTVIYDDSNYNKWYLFSVYDTVSGRWLSQDFVKKFAEKYDFCYPHELYYGPFISWNHCLSFANAPAYGTQQEGIVIKNQTALEQERGPHILKYVNPEFKETQKKNHKRKLENPNKLNEKAEAEEYIRMIVTDARVMKCYHKLVDNGILPEKFELKHMKHVAQNLPKAVYEDCVKEELEILKKAGEFGCKLCSKVTMEIIKDKLKIG</sequence>
<dbReference type="RefSeq" id="WP_055274371.1">
    <property type="nucleotide sequence ID" value="NZ_CZAJ01000025.1"/>
</dbReference>
<evidence type="ECO:0000313" key="3">
    <source>
        <dbReference type="EMBL" id="RGW86188.1"/>
    </source>
</evidence>
<gene>
    <name evidence="3" type="ORF">DWV45_10975</name>
    <name evidence="2" type="ORF">ERS852497_02331</name>
</gene>
<dbReference type="Proteomes" id="UP000283683">
    <property type="component" value="Unassembled WGS sequence"/>
</dbReference>
<reference evidence="2 4" key="1">
    <citation type="submission" date="2015-09" db="EMBL/GenBank/DDBJ databases">
        <authorList>
            <consortium name="Pathogen Informatics"/>
        </authorList>
    </citation>
    <scope>NUCLEOTIDE SEQUENCE [LARGE SCALE GENOMIC DNA]</scope>
    <source>
        <strain evidence="2 4">2789STDY5834884</strain>
    </source>
</reference>
<accession>A0A174LLE2</accession>
<organism evidence="2 4">
    <name type="scientific">Agathobacter rectalis</name>
    <dbReference type="NCBI Taxonomy" id="39491"/>
    <lineage>
        <taxon>Bacteria</taxon>
        <taxon>Bacillati</taxon>
        <taxon>Bacillota</taxon>
        <taxon>Clostridia</taxon>
        <taxon>Lachnospirales</taxon>
        <taxon>Lachnospiraceae</taxon>
        <taxon>Agathobacter</taxon>
    </lineage>
</organism>
<evidence type="ECO:0000313" key="5">
    <source>
        <dbReference type="Proteomes" id="UP000283683"/>
    </source>
</evidence>
<evidence type="ECO:0000313" key="4">
    <source>
        <dbReference type="Proteomes" id="UP000095602"/>
    </source>
</evidence>
<proteinExistence type="predicted"/>
<evidence type="ECO:0000259" key="1">
    <source>
        <dbReference type="Pfam" id="PF09414"/>
    </source>
</evidence>
<dbReference type="EMBL" id="QSAZ01000011">
    <property type="protein sequence ID" value="RGW86188.1"/>
    <property type="molecule type" value="Genomic_DNA"/>
</dbReference>
<dbReference type="GO" id="GO:0016874">
    <property type="term" value="F:ligase activity"/>
    <property type="evidence" value="ECO:0007669"/>
    <property type="project" value="UniProtKB-KW"/>
</dbReference>
<reference evidence="3 5" key="2">
    <citation type="submission" date="2018-08" db="EMBL/GenBank/DDBJ databases">
        <title>A genome reference for cultivated species of the human gut microbiota.</title>
        <authorList>
            <person name="Zou Y."/>
            <person name="Xue W."/>
            <person name="Luo G."/>
        </authorList>
    </citation>
    <scope>NUCLEOTIDE SEQUENCE [LARGE SCALE GENOMIC DNA]</scope>
    <source>
        <strain evidence="3 5">AF06-19</strain>
    </source>
</reference>
<dbReference type="InterPro" id="IPR021122">
    <property type="entry name" value="RNA_ligase_dom_REL/Rnl2"/>
</dbReference>
<dbReference type="EMBL" id="CZAJ01000025">
    <property type="protein sequence ID" value="CUP25062.1"/>
    <property type="molecule type" value="Genomic_DNA"/>
</dbReference>
<evidence type="ECO:0000313" key="2">
    <source>
        <dbReference type="EMBL" id="CUP25062.1"/>
    </source>
</evidence>
<protein>
    <submittedName>
        <fullName evidence="2">RNA ligase</fullName>
    </submittedName>
</protein>
<dbReference type="Proteomes" id="UP000095602">
    <property type="component" value="Unassembled WGS sequence"/>
</dbReference>
<feature type="domain" description="RNA ligase" evidence="1">
    <location>
        <begin position="36"/>
        <end position="197"/>
    </location>
</feature>
<keyword evidence="2" id="KW-0436">Ligase</keyword>
<dbReference type="Gene3D" id="3.30.470.30">
    <property type="entry name" value="DNA ligase/mRNA capping enzyme"/>
    <property type="match status" value="1"/>
</dbReference>
<name>A0A174LLE2_9FIRM</name>
<dbReference type="SUPFAM" id="SSF56091">
    <property type="entry name" value="DNA ligase/mRNA capping enzyme, catalytic domain"/>
    <property type="match status" value="1"/>
</dbReference>
<dbReference type="Pfam" id="PF09414">
    <property type="entry name" value="RNA_ligase"/>
    <property type="match status" value="1"/>
</dbReference>
<dbReference type="AlphaFoldDB" id="A0A174LLE2"/>